<dbReference type="Pfam" id="PF16040">
    <property type="entry name" value="APD1-4_N"/>
    <property type="match status" value="1"/>
</dbReference>
<dbReference type="PANTHER" id="PTHR39077">
    <property type="entry name" value="DUF4793 DOMAIN-CONTAINING PROTEIN"/>
    <property type="match status" value="1"/>
</dbReference>
<dbReference type="PROSITE" id="PS50097">
    <property type="entry name" value="BTB"/>
    <property type="match status" value="1"/>
</dbReference>
<keyword evidence="2" id="KW-0472">Membrane</keyword>
<feature type="region of interest" description="Disordered" evidence="1">
    <location>
        <begin position="458"/>
        <end position="483"/>
    </location>
</feature>
<dbReference type="PANTHER" id="PTHR39077:SF2">
    <property type="entry name" value="E3 UBIQUITIN-PROTEIN LIGASE APD1-4 MIDDLE DOMAIN-CONTAINING PROTEIN"/>
    <property type="match status" value="1"/>
</dbReference>
<evidence type="ECO:0000313" key="4">
    <source>
        <dbReference type="EMBL" id="KOB76102.1"/>
    </source>
</evidence>
<dbReference type="Proteomes" id="UP000037510">
    <property type="component" value="Unassembled WGS sequence"/>
</dbReference>
<protein>
    <submittedName>
        <fullName evidence="4">Roadkill</fullName>
    </submittedName>
</protein>
<feature type="transmembrane region" description="Helical" evidence="2">
    <location>
        <begin position="672"/>
        <end position="691"/>
    </location>
</feature>
<dbReference type="EMBL" id="JTDY01000719">
    <property type="protein sequence ID" value="KOB76102.1"/>
    <property type="molecule type" value="Genomic_DNA"/>
</dbReference>
<feature type="domain" description="BTB" evidence="3">
    <location>
        <begin position="179"/>
        <end position="246"/>
    </location>
</feature>
<dbReference type="Pfam" id="PF16041">
    <property type="entry name" value="APD1-4_M"/>
    <property type="match status" value="1"/>
</dbReference>
<evidence type="ECO:0000256" key="2">
    <source>
        <dbReference type="SAM" id="Phobius"/>
    </source>
</evidence>
<comment type="caution">
    <text evidence="4">The sequence shown here is derived from an EMBL/GenBank/DDBJ whole genome shotgun (WGS) entry which is preliminary data.</text>
</comment>
<evidence type="ECO:0000256" key="1">
    <source>
        <dbReference type="SAM" id="MobiDB-lite"/>
    </source>
</evidence>
<reference evidence="4 5" key="1">
    <citation type="journal article" date="2015" name="Genome Biol. Evol.">
        <title>The genome of winter moth (Operophtera brumata) provides a genomic perspective on sexual dimorphism and phenology.</title>
        <authorList>
            <person name="Derks M.F."/>
            <person name="Smit S."/>
            <person name="Salis L."/>
            <person name="Schijlen E."/>
            <person name="Bossers A."/>
            <person name="Mateman C."/>
            <person name="Pijl A.S."/>
            <person name="de Ridder D."/>
            <person name="Groenen M.A."/>
            <person name="Visser M.E."/>
            <person name="Megens H.J."/>
        </authorList>
    </citation>
    <scope>NUCLEOTIDE SEQUENCE [LARGE SCALE GENOMIC DNA]</scope>
    <source>
        <strain evidence="4">WM2013NL</strain>
        <tissue evidence="4">Head and thorax</tissue>
    </source>
</reference>
<dbReference type="Gene3D" id="3.30.710.10">
    <property type="entry name" value="Potassium Channel Kv1.1, Chain A"/>
    <property type="match status" value="1"/>
</dbReference>
<dbReference type="Gene3D" id="6.10.250.3030">
    <property type="match status" value="1"/>
</dbReference>
<name>A0A0L7LKY6_OPEBR</name>
<dbReference type="SUPFAM" id="SSF54695">
    <property type="entry name" value="POZ domain"/>
    <property type="match status" value="1"/>
</dbReference>
<keyword evidence="2" id="KW-0812">Transmembrane</keyword>
<dbReference type="InterPro" id="IPR000210">
    <property type="entry name" value="BTB/POZ_dom"/>
</dbReference>
<proteinExistence type="predicted"/>
<dbReference type="InterPro" id="IPR032010">
    <property type="entry name" value="APD1-4_M"/>
</dbReference>
<dbReference type="AlphaFoldDB" id="A0A0L7LKY6"/>
<evidence type="ECO:0000313" key="5">
    <source>
        <dbReference type="Proteomes" id="UP000037510"/>
    </source>
</evidence>
<evidence type="ECO:0000259" key="3">
    <source>
        <dbReference type="PROSITE" id="PS50097"/>
    </source>
</evidence>
<dbReference type="InterPro" id="IPR032008">
    <property type="entry name" value="APD1-4_N"/>
</dbReference>
<keyword evidence="2" id="KW-1133">Transmembrane helix</keyword>
<gene>
    <name evidence="4" type="ORF">OBRU01_06308</name>
</gene>
<dbReference type="InterPro" id="IPR011333">
    <property type="entry name" value="SKP1/BTB/POZ_sf"/>
</dbReference>
<keyword evidence="5" id="KW-1185">Reference proteome</keyword>
<sequence length="692" mass="78751">MAKNSNQFTINHNYRTEGQTEIHNLIWTFPNFISILESKTAREFRTHSDAVIGDSGSKFQLKMLFVGRNNDLIEIYFLSPSSVFLKSVLNSCLKHFEQRTIIIKEYQTIQANKWQYLATLYKRDIASIEGRDLFLLGDGSLRLKLELLVSNDVRVDRHNIPAAQLSDDFGNLLTVGRYSDITMKSVEGEEFRVHKLVLAIRSEVLKAHFEHNTTESITNIIETPLESEVLREILTFIYTDKAPRVDDIPDKLLAAADYYQLSRLKSLCEEALHKRLTVENALDTLQLADLHSASSLGLSTLEFIKDGQAKLITTTEGWAKVQNISYADVMYKIADSDVIQIHKGQSSVFCEKHSLRMNTTFNAFQMSGVPELSGQRKHIRLKKSMTLPDDTLEYWGFYLLKGATVELKACSRYEGSKILVVKGERILNTCGILDGDKYKKAHPLFENKGSVLVTLEDPKKKKNPTTNKTNTIQEDGIEDNGDDIGHPDYNNLRIPITSNHTERGRQKRDMGKLHNPNTVLDTGVHHGGNAVDNNEDSSVSSFENSLHECYHDNILMNDYFPNSIQCNSTNYLERTTTLKVVHEVIADGYYYYIFYSDNDFVINDIHAIFDIYKPTFQYVNNSHSKMCVNKTECEFEVGFLSDELVIVEVPTKDGLQNEDDVSILISVCHPRVAVYIFFPVSVLLLVLIFAFL</sequence>
<dbReference type="SMART" id="SM00225">
    <property type="entry name" value="BTB"/>
    <property type="match status" value="1"/>
</dbReference>
<organism evidence="4 5">
    <name type="scientific">Operophtera brumata</name>
    <name type="common">Winter moth</name>
    <name type="synonym">Phalaena brumata</name>
    <dbReference type="NCBI Taxonomy" id="104452"/>
    <lineage>
        <taxon>Eukaryota</taxon>
        <taxon>Metazoa</taxon>
        <taxon>Ecdysozoa</taxon>
        <taxon>Arthropoda</taxon>
        <taxon>Hexapoda</taxon>
        <taxon>Insecta</taxon>
        <taxon>Pterygota</taxon>
        <taxon>Neoptera</taxon>
        <taxon>Endopterygota</taxon>
        <taxon>Lepidoptera</taxon>
        <taxon>Glossata</taxon>
        <taxon>Ditrysia</taxon>
        <taxon>Geometroidea</taxon>
        <taxon>Geometridae</taxon>
        <taxon>Larentiinae</taxon>
        <taxon>Operophtera</taxon>
    </lineage>
</organism>
<dbReference type="Pfam" id="PF00651">
    <property type="entry name" value="BTB"/>
    <property type="match status" value="1"/>
</dbReference>
<accession>A0A0L7LKY6</accession>